<protein>
    <submittedName>
        <fullName evidence="5">L-rhamnose operon regulatory protein rhaS</fullName>
    </submittedName>
</protein>
<dbReference type="OrthoDB" id="6057514at2"/>
<dbReference type="PANTHER" id="PTHR46796">
    <property type="entry name" value="HTH-TYPE TRANSCRIPTIONAL ACTIVATOR RHAS-RELATED"/>
    <property type="match status" value="1"/>
</dbReference>
<dbReference type="InterPro" id="IPR018062">
    <property type="entry name" value="HTH_AraC-typ_CS"/>
</dbReference>
<keyword evidence="2" id="KW-0238">DNA-binding</keyword>
<dbReference type="Pfam" id="PF12833">
    <property type="entry name" value="HTH_18"/>
    <property type="match status" value="1"/>
</dbReference>
<dbReference type="InterPro" id="IPR050204">
    <property type="entry name" value="AraC_XylS_family_regulators"/>
</dbReference>
<dbReference type="InterPro" id="IPR009057">
    <property type="entry name" value="Homeodomain-like_sf"/>
</dbReference>
<dbReference type="Proteomes" id="UP000019464">
    <property type="component" value="Unassembled WGS sequence"/>
</dbReference>
<evidence type="ECO:0000313" key="6">
    <source>
        <dbReference type="Proteomes" id="UP000019464"/>
    </source>
</evidence>
<keyword evidence="1" id="KW-0805">Transcription regulation</keyword>
<dbReference type="Gene3D" id="1.10.10.60">
    <property type="entry name" value="Homeodomain-like"/>
    <property type="match status" value="2"/>
</dbReference>
<dbReference type="PRINTS" id="PR00032">
    <property type="entry name" value="HTHARAC"/>
</dbReference>
<dbReference type="SUPFAM" id="SSF46689">
    <property type="entry name" value="Homeodomain-like"/>
    <property type="match status" value="2"/>
</dbReference>
<dbReference type="PROSITE" id="PS01124">
    <property type="entry name" value="HTH_ARAC_FAMILY_2"/>
    <property type="match status" value="1"/>
</dbReference>
<dbReference type="GO" id="GO:0003700">
    <property type="term" value="F:DNA-binding transcription factor activity"/>
    <property type="evidence" value="ECO:0007669"/>
    <property type="project" value="InterPro"/>
</dbReference>
<dbReference type="InterPro" id="IPR029062">
    <property type="entry name" value="Class_I_gatase-like"/>
</dbReference>
<organism evidence="5 6">
    <name type="scientific">Nitrincola nitratireducens</name>
    <dbReference type="NCBI Taxonomy" id="1229521"/>
    <lineage>
        <taxon>Bacteria</taxon>
        <taxon>Pseudomonadati</taxon>
        <taxon>Pseudomonadota</taxon>
        <taxon>Gammaproteobacteria</taxon>
        <taxon>Oceanospirillales</taxon>
        <taxon>Oceanospirillaceae</taxon>
        <taxon>Nitrincola</taxon>
    </lineage>
</organism>
<sequence length="340" mass="38042">MISSTIKPIKKIENSTAQDENLFQELRVAFVLLENFSMASFTSAVDALVTAQLVSPSIQIEKIMYGNQIDSTRVMSDIGIEVVVESFPCLSITHSLDMVIICGGYRTSLSPNSGIQALIKLAVKENMWLGGLWNGSYYIAKEGLLRGTEVSIHPESLALLTENCPTTHPSDKAYVIHERIFSSAGPSSAMQMMIEVCGHIFGQTIKRSVEVILACDVPVSDGANLVRHGKESQLPYNLRLAVELMRNNIEEPLSLEDIAQYANLSRRQLERYFERHLNVSPSKYYIELRLEQAKRLLLQTNMPVIQIAVACGFISPTHFSRAFRKKFGLSPKKIRFSIRS</sequence>
<dbReference type="EMBL" id="AONB01000002">
    <property type="protein sequence ID" value="EXJ12492.1"/>
    <property type="molecule type" value="Genomic_DNA"/>
</dbReference>
<feature type="domain" description="HTH araC/xylS-type" evidence="4">
    <location>
        <begin position="239"/>
        <end position="337"/>
    </location>
</feature>
<dbReference type="SUPFAM" id="SSF52317">
    <property type="entry name" value="Class I glutamine amidotransferase-like"/>
    <property type="match status" value="1"/>
</dbReference>
<dbReference type="RefSeq" id="WP_051514097.1">
    <property type="nucleotide sequence ID" value="NZ_AONB01000002.1"/>
</dbReference>
<accession>W9V8U9</accession>
<evidence type="ECO:0000256" key="1">
    <source>
        <dbReference type="ARBA" id="ARBA00023015"/>
    </source>
</evidence>
<keyword evidence="3" id="KW-0804">Transcription</keyword>
<dbReference type="InterPro" id="IPR020449">
    <property type="entry name" value="Tscrpt_reg_AraC-type_HTH"/>
</dbReference>
<dbReference type="PROSITE" id="PS00041">
    <property type="entry name" value="HTH_ARAC_FAMILY_1"/>
    <property type="match status" value="1"/>
</dbReference>
<comment type="caution">
    <text evidence="5">The sequence shown here is derived from an EMBL/GenBank/DDBJ whole genome shotgun (WGS) entry which is preliminary data.</text>
</comment>
<dbReference type="GO" id="GO:0043565">
    <property type="term" value="F:sequence-specific DNA binding"/>
    <property type="evidence" value="ECO:0007669"/>
    <property type="project" value="InterPro"/>
</dbReference>
<evidence type="ECO:0000256" key="3">
    <source>
        <dbReference type="ARBA" id="ARBA00023163"/>
    </source>
</evidence>
<reference evidence="6" key="1">
    <citation type="submission" date="2012-11" db="EMBL/GenBank/DDBJ databases">
        <authorList>
            <person name="Singh A."/>
            <person name="Pinnaka A.K."/>
            <person name="Vaidya B."/>
        </authorList>
    </citation>
    <scope>NUCLEOTIDE SEQUENCE [LARGE SCALE GENOMIC DNA]</scope>
    <source>
        <strain evidence="6">AK23</strain>
    </source>
</reference>
<keyword evidence="6" id="KW-1185">Reference proteome</keyword>
<dbReference type="AlphaFoldDB" id="W9V8U9"/>
<reference evidence="5 6" key="2">
    <citation type="journal article" date="2015" name="Syst. Appl. Microbiol.">
        <title>Nitrincola nitratireducens sp. nov. isolated from a haloalkaline crater lake.</title>
        <authorList>
            <person name="Singh A."/>
            <person name="Vaidya B."/>
            <person name="Tanuku N.R."/>
            <person name="Pinnaka A.K."/>
        </authorList>
    </citation>
    <scope>NUCLEOTIDE SEQUENCE [LARGE SCALE GENOMIC DNA]</scope>
    <source>
        <strain evidence="5 6">AK23</strain>
    </source>
</reference>
<dbReference type="Pfam" id="PF01965">
    <property type="entry name" value="DJ-1_PfpI"/>
    <property type="match status" value="1"/>
</dbReference>
<name>W9V8U9_9GAMM</name>
<evidence type="ECO:0000259" key="4">
    <source>
        <dbReference type="PROSITE" id="PS01124"/>
    </source>
</evidence>
<dbReference type="InterPro" id="IPR018060">
    <property type="entry name" value="HTH_AraC"/>
</dbReference>
<proteinExistence type="predicted"/>
<dbReference type="InterPro" id="IPR002818">
    <property type="entry name" value="DJ-1/PfpI"/>
</dbReference>
<dbReference type="Gene3D" id="3.40.50.880">
    <property type="match status" value="1"/>
</dbReference>
<dbReference type="SMART" id="SM00342">
    <property type="entry name" value="HTH_ARAC"/>
    <property type="match status" value="1"/>
</dbReference>
<gene>
    <name evidence="5" type="primary">rhaS_1</name>
    <name evidence="5" type="ORF">D791_00737</name>
</gene>
<dbReference type="STRING" id="1229521.D791_00737"/>
<evidence type="ECO:0000313" key="5">
    <source>
        <dbReference type="EMBL" id="EXJ12492.1"/>
    </source>
</evidence>
<evidence type="ECO:0000256" key="2">
    <source>
        <dbReference type="ARBA" id="ARBA00023125"/>
    </source>
</evidence>
<dbReference type="CDD" id="cd03136">
    <property type="entry name" value="GATase1_AraC_ArgR_like"/>
    <property type="match status" value="1"/>
</dbReference>